<dbReference type="Proteomes" id="UP000076623">
    <property type="component" value="Chromosome"/>
</dbReference>
<dbReference type="InterPro" id="IPR007627">
    <property type="entry name" value="RNA_pol_sigma70_r2"/>
</dbReference>
<evidence type="ECO:0000256" key="2">
    <source>
        <dbReference type="ARBA" id="ARBA00023082"/>
    </source>
</evidence>
<dbReference type="InterPro" id="IPR014284">
    <property type="entry name" value="RNA_pol_sigma-70_dom"/>
</dbReference>
<dbReference type="PANTHER" id="PTHR43133">
    <property type="entry name" value="RNA POLYMERASE ECF-TYPE SIGMA FACTO"/>
    <property type="match status" value="1"/>
</dbReference>
<gene>
    <name evidence="5" type="ORF">ABE65_011465</name>
</gene>
<dbReference type="EMBL" id="CP015378">
    <property type="protein sequence ID" value="ANC77386.1"/>
    <property type="molecule type" value="Genomic_DNA"/>
</dbReference>
<feature type="domain" description="RNA polymerase sigma-70 region 2" evidence="4">
    <location>
        <begin position="22"/>
        <end position="88"/>
    </location>
</feature>
<proteinExistence type="predicted"/>
<protein>
    <recommendedName>
        <fullName evidence="4">RNA polymerase sigma-70 region 2 domain-containing protein</fullName>
    </recommendedName>
</protein>
<dbReference type="NCBIfam" id="TIGR02937">
    <property type="entry name" value="sigma70-ECF"/>
    <property type="match status" value="1"/>
</dbReference>
<keyword evidence="6" id="KW-1185">Reference proteome</keyword>
<dbReference type="Gene3D" id="1.10.1740.10">
    <property type="match status" value="1"/>
</dbReference>
<sequence>MNVVKFKSPNTQLSNEERLISLMEQYGASLNKLAFTYLKDWARSEDVVQEVFMSCYKNLDDFREESAYRTWLYRITVNKCIDIIRKKNLLDYFSVKELKEYLIKKDNSAENEMLKKNDEYDLAKHVMSLPLKYREVMV</sequence>
<dbReference type="PANTHER" id="PTHR43133:SF60">
    <property type="entry name" value="RNA POLYMERASE SIGMA FACTOR SIGV"/>
    <property type="match status" value="1"/>
</dbReference>
<dbReference type="KEGG" id="fpn:ABE65_011465"/>
<reference evidence="5 6" key="1">
    <citation type="submission" date="2016-04" db="EMBL/GenBank/DDBJ databases">
        <title>Complete genome sequence of Fictibacillus phosphorivorans G25-29, a strain toxic to nematodes.</title>
        <authorList>
            <person name="Zheng Z."/>
        </authorList>
    </citation>
    <scope>NUCLEOTIDE SEQUENCE [LARGE SCALE GENOMIC DNA]</scope>
    <source>
        <strain evidence="5 6">G25-29</strain>
    </source>
</reference>
<keyword evidence="1" id="KW-0805">Transcription regulation</keyword>
<keyword evidence="2" id="KW-0731">Sigma factor</keyword>
<organism evidence="5 6">
    <name type="scientific">Fictibacillus phosphorivorans</name>
    <dbReference type="NCBI Taxonomy" id="1221500"/>
    <lineage>
        <taxon>Bacteria</taxon>
        <taxon>Bacillati</taxon>
        <taxon>Bacillota</taxon>
        <taxon>Bacilli</taxon>
        <taxon>Bacillales</taxon>
        <taxon>Fictibacillaceae</taxon>
        <taxon>Fictibacillus</taxon>
    </lineage>
</organism>
<dbReference type="AlphaFoldDB" id="A0A160IN34"/>
<dbReference type="Pfam" id="PF04542">
    <property type="entry name" value="Sigma70_r2"/>
    <property type="match status" value="1"/>
</dbReference>
<dbReference type="STRING" id="1221500.ABE65_011465"/>
<accession>A0A160IN34</accession>
<evidence type="ECO:0000259" key="4">
    <source>
        <dbReference type="Pfam" id="PF04542"/>
    </source>
</evidence>
<dbReference type="GO" id="GO:0006352">
    <property type="term" value="P:DNA-templated transcription initiation"/>
    <property type="evidence" value="ECO:0007669"/>
    <property type="project" value="InterPro"/>
</dbReference>
<dbReference type="RefSeq" id="WP_082861393.1">
    <property type="nucleotide sequence ID" value="NZ_CP015378.1"/>
</dbReference>
<evidence type="ECO:0000313" key="6">
    <source>
        <dbReference type="Proteomes" id="UP000076623"/>
    </source>
</evidence>
<dbReference type="InterPro" id="IPR013325">
    <property type="entry name" value="RNA_pol_sigma_r2"/>
</dbReference>
<dbReference type="SUPFAM" id="SSF88946">
    <property type="entry name" value="Sigma2 domain of RNA polymerase sigma factors"/>
    <property type="match status" value="1"/>
</dbReference>
<dbReference type="GO" id="GO:0016987">
    <property type="term" value="F:sigma factor activity"/>
    <property type="evidence" value="ECO:0007669"/>
    <property type="project" value="UniProtKB-KW"/>
</dbReference>
<evidence type="ECO:0000256" key="1">
    <source>
        <dbReference type="ARBA" id="ARBA00023015"/>
    </source>
</evidence>
<evidence type="ECO:0000313" key="5">
    <source>
        <dbReference type="EMBL" id="ANC77386.1"/>
    </source>
</evidence>
<evidence type="ECO:0000256" key="3">
    <source>
        <dbReference type="ARBA" id="ARBA00023163"/>
    </source>
</evidence>
<name>A0A160IN34_9BACL</name>
<keyword evidence="3" id="KW-0804">Transcription</keyword>
<dbReference type="InterPro" id="IPR039425">
    <property type="entry name" value="RNA_pol_sigma-70-like"/>
</dbReference>